<protein>
    <recommendedName>
        <fullName evidence="1">Reverse transcriptase domain-containing protein</fullName>
    </recommendedName>
</protein>
<gene>
    <name evidence="2" type="ORF">LSAT_V11C100027420</name>
</gene>
<evidence type="ECO:0000313" key="2">
    <source>
        <dbReference type="EMBL" id="KAJ0227726.1"/>
    </source>
</evidence>
<name>A0A9R1WS53_LACSA</name>
<organism evidence="2 3">
    <name type="scientific">Lactuca sativa</name>
    <name type="common">Garden lettuce</name>
    <dbReference type="NCBI Taxonomy" id="4236"/>
    <lineage>
        <taxon>Eukaryota</taxon>
        <taxon>Viridiplantae</taxon>
        <taxon>Streptophyta</taxon>
        <taxon>Embryophyta</taxon>
        <taxon>Tracheophyta</taxon>
        <taxon>Spermatophyta</taxon>
        <taxon>Magnoliopsida</taxon>
        <taxon>eudicotyledons</taxon>
        <taxon>Gunneridae</taxon>
        <taxon>Pentapetalae</taxon>
        <taxon>asterids</taxon>
        <taxon>campanulids</taxon>
        <taxon>Asterales</taxon>
        <taxon>Asteraceae</taxon>
        <taxon>Cichorioideae</taxon>
        <taxon>Cichorieae</taxon>
        <taxon>Lactucinae</taxon>
        <taxon>Lactuca</taxon>
    </lineage>
</organism>
<evidence type="ECO:0000259" key="1">
    <source>
        <dbReference type="Pfam" id="PF00078"/>
    </source>
</evidence>
<reference evidence="2 3" key="1">
    <citation type="journal article" date="2017" name="Nat. Commun.">
        <title>Genome assembly with in vitro proximity ligation data and whole-genome triplication in lettuce.</title>
        <authorList>
            <person name="Reyes-Chin-Wo S."/>
            <person name="Wang Z."/>
            <person name="Yang X."/>
            <person name="Kozik A."/>
            <person name="Arikit S."/>
            <person name="Song C."/>
            <person name="Xia L."/>
            <person name="Froenicke L."/>
            <person name="Lavelle D.O."/>
            <person name="Truco M.J."/>
            <person name="Xia R."/>
            <person name="Zhu S."/>
            <person name="Xu C."/>
            <person name="Xu H."/>
            <person name="Xu X."/>
            <person name="Cox K."/>
            <person name="Korf I."/>
            <person name="Meyers B.C."/>
            <person name="Michelmore R.W."/>
        </authorList>
    </citation>
    <scope>NUCLEOTIDE SEQUENCE [LARGE SCALE GENOMIC DNA]</scope>
    <source>
        <strain evidence="3">cv. Salinas</strain>
        <tissue evidence="2">Seedlings</tissue>
    </source>
</reference>
<dbReference type="PANTHER" id="PTHR31635:SF196">
    <property type="entry name" value="REVERSE TRANSCRIPTASE DOMAIN-CONTAINING PROTEIN-RELATED"/>
    <property type="match status" value="1"/>
</dbReference>
<dbReference type="Proteomes" id="UP000235145">
    <property type="component" value="Unassembled WGS sequence"/>
</dbReference>
<dbReference type="EMBL" id="NBSK02000001">
    <property type="protein sequence ID" value="KAJ0227726.1"/>
    <property type="molecule type" value="Genomic_DNA"/>
</dbReference>
<proteinExistence type="predicted"/>
<dbReference type="AlphaFoldDB" id="A0A9R1WS53"/>
<evidence type="ECO:0000313" key="3">
    <source>
        <dbReference type="Proteomes" id="UP000235145"/>
    </source>
</evidence>
<accession>A0A9R1WS53</accession>
<keyword evidence="3" id="KW-1185">Reference proteome</keyword>
<comment type="caution">
    <text evidence="2">The sequence shown here is derived from an EMBL/GenBank/DDBJ whole genome shotgun (WGS) entry which is preliminary data.</text>
</comment>
<feature type="domain" description="Reverse transcriptase" evidence="1">
    <location>
        <begin position="384"/>
        <end position="530"/>
    </location>
</feature>
<dbReference type="PANTHER" id="PTHR31635">
    <property type="entry name" value="REVERSE TRANSCRIPTASE DOMAIN-CONTAINING PROTEIN-RELATED"/>
    <property type="match status" value="1"/>
</dbReference>
<sequence>MALHDCYGCYSVVSNLDPNLPDVDNVIRHKNFVAVIGVWKGSNTPCGFFNEHHSKLELWNSIINVISNNMNKAWLICGEFKEVRNKHERKGSSFLATGALPFNQFVDSLGLLDLSIIWPNSNVIALPKIHWDHYPLLLDTNSPDYNTLLNIVKKTWDNDHRGFHVFSKIERMSRKLRSLKDAPRNWCITVNEEKGKEIEKLKKKVVAIDIIAETILIDHDTLRDKAECIMRIQNFQSNYILDIRQKSGCRWDLEGDKNTTFFHGLLKVRMKISHIHGLNVNGSWVSYPTTIKNKVYNFFKNKFKETIHSRPRFHNNKVKKSILNIPFSMEEVKYVVWGCRNDNAPGPDDITLPLRTDVFGVVKHFEEHVIINTSNNVSFITLVPKVNGLLNLSDYRPINLIGCITKIISKTLAERTKEQYAYVSGRNILDGPMIINKTITWAKKRKKKMFIFKVDFDKAFDSFSWNFLENMMSLMGFRDKWINWTVATIKSSNIDVLVNGNPTKQFTAEKDVHQGDHLSSFLFIIVTEGLKLVMDEVVEKGVFKGINLHKNDPTLFLSMPMMLYSCWSGLKRMLIKILFGF</sequence>
<dbReference type="InterPro" id="IPR000477">
    <property type="entry name" value="RT_dom"/>
</dbReference>
<dbReference type="Pfam" id="PF00078">
    <property type="entry name" value="RVT_1"/>
    <property type="match status" value="1"/>
</dbReference>